<reference evidence="2 3" key="1">
    <citation type="journal article" date="2018" name="Sci. Rep.">
        <title>Comparative analysis of the Pocillopora damicornis genome highlights role of immune system in coral evolution.</title>
        <authorList>
            <person name="Cunning R."/>
            <person name="Bay R.A."/>
            <person name="Gillette P."/>
            <person name="Baker A.C."/>
            <person name="Traylor-Knowles N."/>
        </authorList>
    </citation>
    <scope>NUCLEOTIDE SEQUENCE [LARGE SCALE GENOMIC DNA]</scope>
    <source>
        <strain evidence="2">RSMAS</strain>
        <tissue evidence="2">Whole animal</tissue>
    </source>
</reference>
<dbReference type="EMBL" id="RCHS01000749">
    <property type="protein sequence ID" value="RMX57008.1"/>
    <property type="molecule type" value="Genomic_DNA"/>
</dbReference>
<evidence type="ECO:0000313" key="2">
    <source>
        <dbReference type="EMBL" id="RMX57008.1"/>
    </source>
</evidence>
<comment type="caution">
    <text evidence="2">The sequence shown here is derived from an EMBL/GenBank/DDBJ whole genome shotgun (WGS) entry which is preliminary data.</text>
</comment>
<dbReference type="AlphaFoldDB" id="A0A3M6UUL7"/>
<name>A0A3M6UUL7_POCDA</name>
<dbReference type="Proteomes" id="UP000275408">
    <property type="component" value="Unassembled WGS sequence"/>
</dbReference>
<proteinExistence type="predicted"/>
<evidence type="ECO:0000256" key="1">
    <source>
        <dbReference type="SAM" id="SignalP"/>
    </source>
</evidence>
<gene>
    <name evidence="2" type="ORF">pdam_00006162</name>
</gene>
<evidence type="ECO:0000313" key="3">
    <source>
        <dbReference type="Proteomes" id="UP000275408"/>
    </source>
</evidence>
<sequence length="112" mass="12763">MIMARREFAFLLLSLIVLAICELPKHPRILRKKAVDLQNVRTEMTSVKKFQDAIPSAPLVSKLETRSAEASSTDKGRFLGGYKRSGRRCLSGHVYLCFPTKKTGRRREFLSH</sequence>
<keyword evidence="3" id="KW-1185">Reference proteome</keyword>
<accession>A0A3M6UUL7</accession>
<feature type="chain" id="PRO_5018124450" evidence="1">
    <location>
        <begin position="22"/>
        <end position="112"/>
    </location>
</feature>
<organism evidence="2 3">
    <name type="scientific">Pocillopora damicornis</name>
    <name type="common">Cauliflower coral</name>
    <name type="synonym">Millepora damicornis</name>
    <dbReference type="NCBI Taxonomy" id="46731"/>
    <lineage>
        <taxon>Eukaryota</taxon>
        <taxon>Metazoa</taxon>
        <taxon>Cnidaria</taxon>
        <taxon>Anthozoa</taxon>
        <taxon>Hexacorallia</taxon>
        <taxon>Scleractinia</taxon>
        <taxon>Astrocoeniina</taxon>
        <taxon>Pocilloporidae</taxon>
        <taxon>Pocillopora</taxon>
    </lineage>
</organism>
<keyword evidence="1" id="KW-0732">Signal</keyword>
<protein>
    <submittedName>
        <fullName evidence="2">Uncharacterized protein</fullName>
    </submittedName>
</protein>
<feature type="signal peptide" evidence="1">
    <location>
        <begin position="1"/>
        <end position="21"/>
    </location>
</feature>